<reference evidence="2" key="1">
    <citation type="journal article" date="2021" name="Nat. Commun.">
        <title>Genetic determinants of endophytism in the Arabidopsis root mycobiome.</title>
        <authorList>
            <person name="Mesny F."/>
            <person name="Miyauchi S."/>
            <person name="Thiergart T."/>
            <person name="Pickel B."/>
            <person name="Atanasova L."/>
            <person name="Karlsson M."/>
            <person name="Huettel B."/>
            <person name="Barry K.W."/>
            <person name="Haridas S."/>
            <person name="Chen C."/>
            <person name="Bauer D."/>
            <person name="Andreopoulos W."/>
            <person name="Pangilinan J."/>
            <person name="LaButti K."/>
            <person name="Riley R."/>
            <person name="Lipzen A."/>
            <person name="Clum A."/>
            <person name="Drula E."/>
            <person name="Henrissat B."/>
            <person name="Kohler A."/>
            <person name="Grigoriev I.V."/>
            <person name="Martin F.M."/>
            <person name="Hacquard S."/>
        </authorList>
    </citation>
    <scope>NUCLEOTIDE SEQUENCE</scope>
    <source>
        <strain evidence="2">FSSC 5 MPI-SDFR-AT-0091</strain>
    </source>
</reference>
<evidence type="ECO:0000313" key="2">
    <source>
        <dbReference type="EMBL" id="KAH7248323.1"/>
    </source>
</evidence>
<accession>A0A9P9K540</accession>
<dbReference type="Proteomes" id="UP000736672">
    <property type="component" value="Unassembled WGS sequence"/>
</dbReference>
<evidence type="ECO:0000256" key="1">
    <source>
        <dbReference type="SAM" id="MobiDB-lite"/>
    </source>
</evidence>
<evidence type="ECO:0000313" key="3">
    <source>
        <dbReference type="Proteomes" id="UP000736672"/>
    </source>
</evidence>
<protein>
    <submittedName>
        <fullName evidence="2">Uncharacterized protein</fullName>
    </submittedName>
</protein>
<feature type="region of interest" description="Disordered" evidence="1">
    <location>
        <begin position="60"/>
        <end position="79"/>
    </location>
</feature>
<proteinExistence type="predicted"/>
<name>A0A9P9K540_FUSSL</name>
<gene>
    <name evidence="2" type="ORF">B0J15DRAFT_562622</name>
</gene>
<dbReference type="EMBL" id="JAGTJS010000014">
    <property type="protein sequence ID" value="KAH7248323.1"/>
    <property type="molecule type" value="Genomic_DNA"/>
</dbReference>
<organism evidence="2 3">
    <name type="scientific">Fusarium solani</name>
    <name type="common">Filamentous fungus</name>
    <dbReference type="NCBI Taxonomy" id="169388"/>
    <lineage>
        <taxon>Eukaryota</taxon>
        <taxon>Fungi</taxon>
        <taxon>Dikarya</taxon>
        <taxon>Ascomycota</taxon>
        <taxon>Pezizomycotina</taxon>
        <taxon>Sordariomycetes</taxon>
        <taxon>Hypocreomycetidae</taxon>
        <taxon>Hypocreales</taxon>
        <taxon>Nectriaceae</taxon>
        <taxon>Fusarium</taxon>
        <taxon>Fusarium solani species complex</taxon>
    </lineage>
</organism>
<feature type="region of interest" description="Disordered" evidence="1">
    <location>
        <begin position="34"/>
        <end position="53"/>
    </location>
</feature>
<comment type="caution">
    <text evidence="2">The sequence shown here is derived from an EMBL/GenBank/DDBJ whole genome shotgun (WGS) entry which is preliminary data.</text>
</comment>
<dbReference type="AlphaFoldDB" id="A0A9P9K540"/>
<sequence>MVGNETLTRPQTTKGQGRTVMTMCTFLPPPTFSHFTPSPASPPSPVSSASCPITDFDSYDEDGHLSRAGSVSRSRERRDDFHPCGNCSAHFALSATSQDFNIVTGQGNGARPKSSMTAIHLTPSTSNIASDVNMSKKLIDNATQGLKPMGYHQNSSLIATDPTALPTANAHSVLMPPRGASARPGQQMPAEMGAHYPAMSGGASTTGGQGNFASTSQLMDGQLFGIPEDFGKLGPGP</sequence>
<keyword evidence="3" id="KW-1185">Reference proteome</keyword>